<evidence type="ECO:0000256" key="1">
    <source>
        <dbReference type="SAM" id="MobiDB-lite"/>
    </source>
</evidence>
<dbReference type="EMBL" id="KN822028">
    <property type="protein sequence ID" value="KIM64380.1"/>
    <property type="molecule type" value="Genomic_DNA"/>
</dbReference>
<reference evidence="2 3" key="1">
    <citation type="submission" date="2014-04" db="EMBL/GenBank/DDBJ databases">
        <authorList>
            <consortium name="DOE Joint Genome Institute"/>
            <person name="Kuo A."/>
            <person name="Kohler A."/>
            <person name="Nagy L.G."/>
            <person name="Floudas D."/>
            <person name="Copeland A."/>
            <person name="Barry K.W."/>
            <person name="Cichocki N."/>
            <person name="Veneault-Fourrey C."/>
            <person name="LaButti K."/>
            <person name="Lindquist E.A."/>
            <person name="Lipzen A."/>
            <person name="Lundell T."/>
            <person name="Morin E."/>
            <person name="Murat C."/>
            <person name="Sun H."/>
            <person name="Tunlid A."/>
            <person name="Henrissat B."/>
            <person name="Grigoriev I.V."/>
            <person name="Hibbett D.S."/>
            <person name="Martin F."/>
            <person name="Nordberg H.P."/>
            <person name="Cantor M.N."/>
            <person name="Hua S.X."/>
        </authorList>
    </citation>
    <scope>NUCLEOTIDE SEQUENCE [LARGE SCALE GENOMIC DNA]</scope>
    <source>
        <strain evidence="2 3">Foug A</strain>
    </source>
</reference>
<dbReference type="Proteomes" id="UP000053989">
    <property type="component" value="Unassembled WGS sequence"/>
</dbReference>
<feature type="compositionally biased region" description="Polar residues" evidence="1">
    <location>
        <begin position="40"/>
        <end position="61"/>
    </location>
</feature>
<dbReference type="InParanoid" id="A0A0C3DUU3"/>
<feature type="region of interest" description="Disordered" evidence="1">
    <location>
        <begin position="1"/>
        <end position="61"/>
    </location>
</feature>
<protein>
    <submittedName>
        <fullName evidence="2">Uncharacterized protein</fullName>
    </submittedName>
</protein>
<gene>
    <name evidence="2" type="ORF">SCLCIDRAFT_23409</name>
</gene>
<sequence>MSMLPRSKKQLREQSDLEESKPDVEDEGPSPSCKRRKTSAVKNNNMSGCNSSELPFSKEPSTLSNEALEEIHIFSDEVKVKANQLGQQFGRSAHDILVVAGFGIKPSHTKINKANLFCSWYWAMQPKPEGATRNEFNNIITKEYNDLMKDVPKDDMTARRDKLKHSIAAKLENVKVQFSGLAEAWCNLEEIEIVGVLMYVGEDPAGRQLSGIFGGSDMIRKFINDCGIDVHGLMDKYTSIFQCLRNGDSETPPGPGFDFKKLKAGTLCKLVVPYLHRKLGHMYDGQSDDEEAEDLLVDVPEIEIKLWHEGMFCSHCVLFAHMLSNIIRIPYMSPTKGDVALIRASDGTVLRKVADDPEWQKICEEGDHRRKESAAARPKKHVPCKRPHTETTSNNQGELGGAPLPGLPMVLHDQLSPVLPVCPSLNLPIHIPSTAQGTSLSFISDALNENFKLTVQSDCSWLAWKVLHACAE</sequence>
<feature type="region of interest" description="Disordered" evidence="1">
    <location>
        <begin position="365"/>
        <end position="403"/>
    </location>
</feature>
<keyword evidence="3" id="KW-1185">Reference proteome</keyword>
<organism evidence="2 3">
    <name type="scientific">Scleroderma citrinum Foug A</name>
    <dbReference type="NCBI Taxonomy" id="1036808"/>
    <lineage>
        <taxon>Eukaryota</taxon>
        <taxon>Fungi</taxon>
        <taxon>Dikarya</taxon>
        <taxon>Basidiomycota</taxon>
        <taxon>Agaricomycotina</taxon>
        <taxon>Agaricomycetes</taxon>
        <taxon>Agaricomycetidae</taxon>
        <taxon>Boletales</taxon>
        <taxon>Sclerodermatineae</taxon>
        <taxon>Sclerodermataceae</taxon>
        <taxon>Scleroderma</taxon>
    </lineage>
</organism>
<accession>A0A0C3DUU3</accession>
<feature type="compositionally biased region" description="Basic residues" evidence="1">
    <location>
        <begin position="377"/>
        <end position="386"/>
    </location>
</feature>
<evidence type="ECO:0000313" key="3">
    <source>
        <dbReference type="Proteomes" id="UP000053989"/>
    </source>
</evidence>
<dbReference type="AlphaFoldDB" id="A0A0C3DUU3"/>
<feature type="compositionally biased region" description="Basic and acidic residues" evidence="1">
    <location>
        <begin position="365"/>
        <end position="374"/>
    </location>
</feature>
<proteinExistence type="predicted"/>
<dbReference type="HOGENOM" id="CLU_046026_0_0_1"/>
<evidence type="ECO:0000313" key="2">
    <source>
        <dbReference type="EMBL" id="KIM64380.1"/>
    </source>
</evidence>
<feature type="compositionally biased region" description="Basic and acidic residues" evidence="1">
    <location>
        <begin position="10"/>
        <end position="23"/>
    </location>
</feature>
<dbReference type="OrthoDB" id="2693414at2759"/>
<reference evidence="3" key="2">
    <citation type="submission" date="2015-01" db="EMBL/GenBank/DDBJ databases">
        <title>Evolutionary Origins and Diversification of the Mycorrhizal Mutualists.</title>
        <authorList>
            <consortium name="DOE Joint Genome Institute"/>
            <consortium name="Mycorrhizal Genomics Consortium"/>
            <person name="Kohler A."/>
            <person name="Kuo A."/>
            <person name="Nagy L.G."/>
            <person name="Floudas D."/>
            <person name="Copeland A."/>
            <person name="Barry K.W."/>
            <person name="Cichocki N."/>
            <person name="Veneault-Fourrey C."/>
            <person name="LaButti K."/>
            <person name="Lindquist E.A."/>
            <person name="Lipzen A."/>
            <person name="Lundell T."/>
            <person name="Morin E."/>
            <person name="Murat C."/>
            <person name="Riley R."/>
            <person name="Ohm R."/>
            <person name="Sun H."/>
            <person name="Tunlid A."/>
            <person name="Henrissat B."/>
            <person name="Grigoriev I.V."/>
            <person name="Hibbett D.S."/>
            <person name="Martin F."/>
        </authorList>
    </citation>
    <scope>NUCLEOTIDE SEQUENCE [LARGE SCALE GENOMIC DNA]</scope>
    <source>
        <strain evidence="3">Foug A</strain>
    </source>
</reference>
<name>A0A0C3DUU3_9AGAM</name>